<accession>E7RZ67</accession>
<dbReference type="EMBL" id="AEQP01000022">
    <property type="protein sequence ID" value="EFV93866.1"/>
    <property type="molecule type" value="Genomic_DNA"/>
</dbReference>
<dbReference type="STRING" id="887898.HMPREF0551_1981"/>
<evidence type="ECO:0000313" key="2">
    <source>
        <dbReference type="Proteomes" id="UP000011021"/>
    </source>
</evidence>
<protein>
    <recommendedName>
        <fullName evidence="3">AbiEi antitoxin C-terminal domain-containing protein</fullName>
    </recommendedName>
</protein>
<keyword evidence="2" id="KW-1185">Reference proteome</keyword>
<sequence length="305" mass="34472">MDTPLPFNLLKSIQERLSGWNRPVITDYELAVLITRLTDTSGQPPDIRSHQQAVDNLLSTGLLLPDKDFRKGTVYRLFGKNKPAATEVACAVDPFAYVSHLSAMEYHGLTDRFPKVLYLTTPDDKAWRTQADARMAADLGERLSAYRQTGLPVLRRQPSQSIEGQHVELMRRSHLGAFKVVRSTGVRVATIGRTFLDMVREPELCGGILHVIDVYRSRAAQYLSLIIDDAERHGTAIDKVRLGFLLTEVCHLSDPRIEGWTRHAQRGGSRKLDPQAEYDPRYSDKWMLSINVPTLHTNNMDDAHE</sequence>
<reference evidence="1 2" key="1">
    <citation type="submission" date="2010-12" db="EMBL/GenBank/DDBJ databases">
        <authorList>
            <person name="Muzny D."/>
            <person name="Qin X."/>
            <person name="Deng J."/>
            <person name="Jiang H."/>
            <person name="Liu Y."/>
            <person name="Qu J."/>
            <person name="Song X.-Z."/>
            <person name="Zhang L."/>
            <person name="Thornton R."/>
            <person name="Coyle M."/>
            <person name="Francisco L."/>
            <person name="Jackson L."/>
            <person name="Javaid M."/>
            <person name="Korchina V."/>
            <person name="Kovar C."/>
            <person name="Mata R."/>
            <person name="Mathew T."/>
            <person name="Ngo R."/>
            <person name="Nguyen L."/>
            <person name="Nguyen N."/>
            <person name="Okwuonu G."/>
            <person name="Ongeri F."/>
            <person name="Pham C."/>
            <person name="Simmons D."/>
            <person name="Wilczek-Boney K."/>
            <person name="Hale W."/>
            <person name="Jakkamsetti A."/>
            <person name="Pham P."/>
            <person name="Ruth R."/>
            <person name="San Lucas F."/>
            <person name="Warren J."/>
            <person name="Zhang J."/>
            <person name="Zhao Z."/>
            <person name="Zhou C."/>
            <person name="Zhu D."/>
            <person name="Lee S."/>
            <person name="Bess C."/>
            <person name="Blankenburg K."/>
            <person name="Forbes L."/>
            <person name="Fu Q."/>
            <person name="Gubbala S."/>
            <person name="Hirani K."/>
            <person name="Jayaseelan J.C."/>
            <person name="Lara F."/>
            <person name="Munidasa M."/>
            <person name="Palculict T."/>
            <person name="Patil S."/>
            <person name="Pu L.-L."/>
            <person name="Saada N."/>
            <person name="Tang L."/>
            <person name="Weissenberger G."/>
            <person name="Zhu Y."/>
            <person name="Hemphill L."/>
            <person name="Shang Y."/>
            <person name="Youmans B."/>
            <person name="Ayvaz T."/>
            <person name="Ross M."/>
            <person name="Santibanez J."/>
            <person name="Aqrawi P."/>
            <person name="Gross S."/>
            <person name="Joshi V."/>
            <person name="Fowler G."/>
            <person name="Nazareth L."/>
            <person name="Reid J."/>
            <person name="Worley K."/>
            <person name="Petrosino J."/>
            <person name="Highlander S."/>
            <person name="Gibbs R."/>
        </authorList>
    </citation>
    <scope>NUCLEOTIDE SEQUENCE [LARGE SCALE GENOMIC DNA]</scope>
    <source>
        <strain evidence="1 2">ATCC 51599</strain>
    </source>
</reference>
<evidence type="ECO:0000313" key="1">
    <source>
        <dbReference type="EMBL" id="EFV93866.1"/>
    </source>
</evidence>
<gene>
    <name evidence="1" type="ORF">HMPREF0551_1981</name>
</gene>
<evidence type="ECO:0008006" key="3">
    <source>
        <dbReference type="Google" id="ProtNLM"/>
    </source>
</evidence>
<dbReference type="HOGENOM" id="CLU_908601_0_0_4"/>
<dbReference type="AlphaFoldDB" id="E7RZ67"/>
<comment type="caution">
    <text evidence="1">The sequence shown here is derived from an EMBL/GenBank/DDBJ whole genome shotgun (WGS) entry which is preliminary data.</text>
</comment>
<dbReference type="Proteomes" id="UP000011021">
    <property type="component" value="Unassembled WGS sequence"/>
</dbReference>
<name>E7RZ67_9BURK</name>
<proteinExistence type="predicted"/>
<organism evidence="1 2">
    <name type="scientific">Lautropia mirabilis ATCC 51599</name>
    <dbReference type="NCBI Taxonomy" id="887898"/>
    <lineage>
        <taxon>Bacteria</taxon>
        <taxon>Pseudomonadati</taxon>
        <taxon>Pseudomonadota</taxon>
        <taxon>Betaproteobacteria</taxon>
        <taxon>Burkholderiales</taxon>
        <taxon>Burkholderiaceae</taxon>
        <taxon>Lautropia</taxon>
    </lineage>
</organism>
<dbReference type="RefSeq" id="WP_005674348.1">
    <property type="nucleotide sequence ID" value="NZ_CP146288.1"/>
</dbReference>
<dbReference type="eggNOG" id="COG5340">
    <property type="taxonomic scope" value="Bacteria"/>
</dbReference>